<feature type="domain" description="HTH marR-type" evidence="8">
    <location>
        <begin position="7"/>
        <end position="138"/>
    </location>
</feature>
<evidence type="ECO:0000256" key="6">
    <source>
        <dbReference type="ARBA" id="ARBA00047188"/>
    </source>
</evidence>
<evidence type="ECO:0000256" key="5">
    <source>
        <dbReference type="ARBA" id="ARBA00046337"/>
    </source>
</evidence>
<dbReference type="Gene3D" id="1.10.10.10">
    <property type="entry name" value="Winged helix-like DNA-binding domain superfamily/Winged helix DNA-binding domain"/>
    <property type="match status" value="1"/>
</dbReference>
<comment type="similarity">
    <text evidence="5">Belongs to the SarZ family.</text>
</comment>
<accession>A0A3G6IRQ5</accession>
<dbReference type="InterPro" id="IPR036390">
    <property type="entry name" value="WH_DNA-bd_sf"/>
</dbReference>
<dbReference type="Proteomes" id="UP000271426">
    <property type="component" value="Chromosome"/>
</dbReference>
<evidence type="ECO:0000256" key="1">
    <source>
        <dbReference type="ARBA" id="ARBA00004496"/>
    </source>
</evidence>
<dbReference type="GO" id="GO:0003700">
    <property type="term" value="F:DNA-binding transcription factor activity"/>
    <property type="evidence" value="ECO:0007669"/>
    <property type="project" value="InterPro"/>
</dbReference>
<dbReference type="SUPFAM" id="SSF46785">
    <property type="entry name" value="Winged helix' DNA-binding domain"/>
    <property type="match status" value="1"/>
</dbReference>
<dbReference type="SMART" id="SM00347">
    <property type="entry name" value="HTH_MARR"/>
    <property type="match status" value="1"/>
</dbReference>
<dbReference type="InterPro" id="IPR055166">
    <property type="entry name" value="Transc_reg_Sar_Rot_HTH"/>
</dbReference>
<evidence type="ECO:0000259" key="8">
    <source>
        <dbReference type="PROSITE" id="PS50995"/>
    </source>
</evidence>
<gene>
    <name evidence="9" type="primary">mgrA</name>
    <name evidence="9" type="ORF">CPPEL_00280</name>
</gene>
<evidence type="ECO:0000313" key="10">
    <source>
        <dbReference type="Proteomes" id="UP000271426"/>
    </source>
</evidence>
<dbReference type="InterPro" id="IPR036388">
    <property type="entry name" value="WH-like_DNA-bd_sf"/>
</dbReference>
<organism evidence="9 10">
    <name type="scientific">Corynebacterium pseudopelargi</name>
    <dbReference type="NCBI Taxonomy" id="2080757"/>
    <lineage>
        <taxon>Bacteria</taxon>
        <taxon>Bacillati</taxon>
        <taxon>Actinomycetota</taxon>
        <taxon>Actinomycetes</taxon>
        <taxon>Mycobacteriales</taxon>
        <taxon>Corynebacteriaceae</taxon>
        <taxon>Corynebacterium</taxon>
    </lineage>
</organism>
<dbReference type="OrthoDB" id="9806864at2"/>
<dbReference type="Pfam" id="PF22381">
    <property type="entry name" value="Staph_reg_Sar_Rot"/>
    <property type="match status" value="1"/>
</dbReference>
<dbReference type="RefSeq" id="WP_123959041.1">
    <property type="nucleotide sequence ID" value="NZ_CP033898.1"/>
</dbReference>
<keyword evidence="2" id="KW-0805">Transcription regulation</keyword>
<protein>
    <recommendedName>
        <fullName evidence="6">HTH-type transcriptional regulator SarZ</fullName>
    </recommendedName>
    <alternativeName>
        <fullName evidence="7">Staphylococcal accessory regulator Z</fullName>
    </alternativeName>
</protein>
<reference evidence="9 10" key="1">
    <citation type="submission" date="2018-11" db="EMBL/GenBank/DDBJ databases">
        <authorList>
            <person name="Kleinhagauer T."/>
            <person name="Glaeser S.P."/>
            <person name="Spergser J."/>
            <person name="Ruckert C."/>
            <person name="Kaempfer P."/>
            <person name="Busse H.-J."/>
        </authorList>
    </citation>
    <scope>NUCLEOTIDE SEQUENCE [LARGE SCALE GENOMIC DNA]</scope>
    <source>
        <strain evidence="9 10">812CH</strain>
    </source>
</reference>
<dbReference type="AlphaFoldDB" id="A0A3G6IRQ5"/>
<evidence type="ECO:0000313" key="9">
    <source>
        <dbReference type="EMBL" id="AZA08207.1"/>
    </source>
</evidence>
<proteinExistence type="inferred from homology"/>
<keyword evidence="10" id="KW-1185">Reference proteome</keyword>
<evidence type="ECO:0000256" key="3">
    <source>
        <dbReference type="ARBA" id="ARBA00023125"/>
    </source>
</evidence>
<dbReference type="PANTHER" id="PTHR42756:SF1">
    <property type="entry name" value="TRANSCRIPTIONAL REPRESSOR OF EMRAB OPERON"/>
    <property type="match status" value="1"/>
</dbReference>
<keyword evidence="3" id="KW-0238">DNA-binding</keyword>
<dbReference type="KEGG" id="cpso:CPPEL_00280"/>
<name>A0A3G6IRQ5_9CORY</name>
<evidence type="ECO:0000256" key="7">
    <source>
        <dbReference type="ARBA" id="ARBA00047207"/>
    </source>
</evidence>
<keyword evidence="4" id="KW-0804">Transcription</keyword>
<dbReference type="GO" id="GO:0005737">
    <property type="term" value="C:cytoplasm"/>
    <property type="evidence" value="ECO:0007669"/>
    <property type="project" value="UniProtKB-SubCell"/>
</dbReference>
<dbReference type="EMBL" id="CP033898">
    <property type="protein sequence ID" value="AZA08207.1"/>
    <property type="molecule type" value="Genomic_DNA"/>
</dbReference>
<evidence type="ECO:0000256" key="4">
    <source>
        <dbReference type="ARBA" id="ARBA00023163"/>
    </source>
</evidence>
<dbReference type="GO" id="GO:0003677">
    <property type="term" value="F:DNA binding"/>
    <property type="evidence" value="ECO:0007669"/>
    <property type="project" value="UniProtKB-KW"/>
</dbReference>
<sequence>MQLPNNEERVTFALYRGSRASQRLLRSYMDEYLGITYPQLLVLRLLWERDGRSINGLCAPLDLDSGTISPLLRRMEHSGLIQRNRIDQDSRVVRIFLTEKGKALEARSEAMSQEISGSLGFSKEEVAVLEKIVDRFIHP</sequence>
<dbReference type="InterPro" id="IPR000835">
    <property type="entry name" value="HTH_MarR-typ"/>
</dbReference>
<dbReference type="PANTHER" id="PTHR42756">
    <property type="entry name" value="TRANSCRIPTIONAL REGULATOR, MARR"/>
    <property type="match status" value="1"/>
</dbReference>
<comment type="subcellular location">
    <subcellularLocation>
        <location evidence="1">Cytoplasm</location>
    </subcellularLocation>
</comment>
<dbReference type="PROSITE" id="PS50995">
    <property type="entry name" value="HTH_MARR_2"/>
    <property type="match status" value="1"/>
</dbReference>
<evidence type="ECO:0000256" key="2">
    <source>
        <dbReference type="ARBA" id="ARBA00023015"/>
    </source>
</evidence>